<name>A0A0F8Z3Y0_9ZZZZ</name>
<sequence length="64" mass="7278">MTSVANGDASEVRQDFKGVPEINFQPPTFSQRFFSFSLSPTFVQDYVGQAEKREMIEYGFGDFV</sequence>
<reference evidence="1" key="1">
    <citation type="journal article" date="2015" name="Nature">
        <title>Complex archaea that bridge the gap between prokaryotes and eukaryotes.</title>
        <authorList>
            <person name="Spang A."/>
            <person name="Saw J.H."/>
            <person name="Jorgensen S.L."/>
            <person name="Zaremba-Niedzwiedzka K."/>
            <person name="Martijn J."/>
            <person name="Lind A.E."/>
            <person name="van Eijk R."/>
            <person name="Schleper C."/>
            <person name="Guy L."/>
            <person name="Ettema T.J."/>
        </authorList>
    </citation>
    <scope>NUCLEOTIDE SEQUENCE</scope>
</reference>
<dbReference type="EMBL" id="LAZR01049943">
    <property type="protein sequence ID" value="KKK88457.1"/>
    <property type="molecule type" value="Genomic_DNA"/>
</dbReference>
<organism evidence="1">
    <name type="scientific">marine sediment metagenome</name>
    <dbReference type="NCBI Taxonomy" id="412755"/>
    <lineage>
        <taxon>unclassified sequences</taxon>
        <taxon>metagenomes</taxon>
        <taxon>ecological metagenomes</taxon>
    </lineage>
</organism>
<proteinExistence type="predicted"/>
<protein>
    <submittedName>
        <fullName evidence="1">Uncharacterized protein</fullName>
    </submittedName>
</protein>
<accession>A0A0F8Z3Y0</accession>
<comment type="caution">
    <text evidence="1">The sequence shown here is derived from an EMBL/GenBank/DDBJ whole genome shotgun (WGS) entry which is preliminary data.</text>
</comment>
<gene>
    <name evidence="1" type="ORF">LCGC14_2742960</name>
</gene>
<dbReference type="AlphaFoldDB" id="A0A0F8Z3Y0"/>
<evidence type="ECO:0000313" key="1">
    <source>
        <dbReference type="EMBL" id="KKK88457.1"/>
    </source>
</evidence>
<feature type="non-terminal residue" evidence="1">
    <location>
        <position position="64"/>
    </location>
</feature>